<dbReference type="RefSeq" id="WP_379578451.1">
    <property type="nucleotide sequence ID" value="NZ_JBHUFV010000059.1"/>
</dbReference>
<accession>A0ABW4T8A9</accession>
<dbReference type="Proteomes" id="UP001597368">
    <property type="component" value="Unassembled WGS sequence"/>
</dbReference>
<name>A0ABW4T8A9_9ACTN</name>
<comment type="caution">
    <text evidence="1">The sequence shown here is derived from an EMBL/GenBank/DDBJ whole genome shotgun (WGS) entry which is preliminary data.</text>
</comment>
<gene>
    <name evidence="1" type="ORF">ACFSKW_38365</name>
</gene>
<evidence type="ECO:0000313" key="1">
    <source>
        <dbReference type="EMBL" id="MFD1937350.1"/>
    </source>
</evidence>
<protein>
    <submittedName>
        <fullName evidence="1">Uncharacterized protein</fullName>
    </submittedName>
</protein>
<proteinExistence type="predicted"/>
<evidence type="ECO:0000313" key="2">
    <source>
        <dbReference type="Proteomes" id="UP001597368"/>
    </source>
</evidence>
<reference evidence="2" key="1">
    <citation type="journal article" date="2019" name="Int. J. Syst. Evol. Microbiol.">
        <title>The Global Catalogue of Microorganisms (GCM) 10K type strain sequencing project: providing services to taxonomists for standard genome sequencing and annotation.</title>
        <authorList>
            <consortium name="The Broad Institute Genomics Platform"/>
            <consortium name="The Broad Institute Genome Sequencing Center for Infectious Disease"/>
            <person name="Wu L."/>
            <person name="Ma J."/>
        </authorList>
    </citation>
    <scope>NUCLEOTIDE SEQUENCE [LARGE SCALE GENOMIC DNA]</scope>
    <source>
        <strain evidence="2">ICMP 6774ER</strain>
    </source>
</reference>
<sequence>MIGLGDIAEKAYLPVLAAQPALDLCTRNSARLNRFGDVCGGPRPAAHRR</sequence>
<keyword evidence="2" id="KW-1185">Reference proteome</keyword>
<organism evidence="1 2">
    <name type="scientific">Nonomuraea mangrovi</name>
    <dbReference type="NCBI Taxonomy" id="2316207"/>
    <lineage>
        <taxon>Bacteria</taxon>
        <taxon>Bacillati</taxon>
        <taxon>Actinomycetota</taxon>
        <taxon>Actinomycetes</taxon>
        <taxon>Streptosporangiales</taxon>
        <taxon>Streptosporangiaceae</taxon>
        <taxon>Nonomuraea</taxon>
    </lineage>
</organism>
<dbReference type="EMBL" id="JBHUFV010000059">
    <property type="protein sequence ID" value="MFD1937350.1"/>
    <property type="molecule type" value="Genomic_DNA"/>
</dbReference>